<gene>
    <name evidence="1" type="ORF">E5A73_19560</name>
</gene>
<sequence length="116" mass="12590">MTDSIPRIAALNDRIRLGLDSNARTVITATCLATLSGDGRAVSEALAQAQVLGAIRRYAFKPEDGAERARGEFSIGDTIVRFKIDYYDLSLEWGSEDPADLAATIRVMTIMLPADD</sequence>
<keyword evidence="2" id="KW-1185">Reference proteome</keyword>
<evidence type="ECO:0000313" key="2">
    <source>
        <dbReference type="Proteomes" id="UP000306147"/>
    </source>
</evidence>
<name>A0A4S1X236_9SPHN</name>
<dbReference type="AlphaFoldDB" id="A0A4S1X236"/>
<dbReference type="InterPro" id="IPR022243">
    <property type="entry name" value="DUF3768"/>
</dbReference>
<proteinExistence type="predicted"/>
<dbReference type="Pfam" id="PF12599">
    <property type="entry name" value="DUF3768"/>
    <property type="match status" value="1"/>
</dbReference>
<protein>
    <submittedName>
        <fullName evidence="1">DUF3768 domain-containing protein</fullName>
    </submittedName>
</protein>
<dbReference type="Proteomes" id="UP000306147">
    <property type="component" value="Unassembled WGS sequence"/>
</dbReference>
<dbReference type="EMBL" id="SRXT01000009">
    <property type="protein sequence ID" value="TGX49047.1"/>
    <property type="molecule type" value="Genomic_DNA"/>
</dbReference>
<organism evidence="1 2">
    <name type="scientific">Sphingomonas gei</name>
    <dbReference type="NCBI Taxonomy" id="1395960"/>
    <lineage>
        <taxon>Bacteria</taxon>
        <taxon>Pseudomonadati</taxon>
        <taxon>Pseudomonadota</taxon>
        <taxon>Alphaproteobacteria</taxon>
        <taxon>Sphingomonadales</taxon>
        <taxon>Sphingomonadaceae</taxon>
        <taxon>Sphingomonas</taxon>
    </lineage>
</organism>
<reference evidence="1 2" key="1">
    <citation type="submission" date="2019-04" db="EMBL/GenBank/DDBJ databases">
        <title>Sphingomonas psychrotolerans sp. nov., isolated from soil in the Tianshan Mountains, Xinjiang, China.</title>
        <authorList>
            <person name="Luo Y."/>
            <person name="Sheng H."/>
        </authorList>
    </citation>
    <scope>NUCLEOTIDE SEQUENCE [LARGE SCALE GENOMIC DNA]</scope>
    <source>
        <strain evidence="1 2">ZFGT-11</strain>
    </source>
</reference>
<accession>A0A4S1X236</accession>
<dbReference type="OrthoDB" id="1495368at2"/>
<evidence type="ECO:0000313" key="1">
    <source>
        <dbReference type="EMBL" id="TGX49047.1"/>
    </source>
</evidence>
<dbReference type="RefSeq" id="WP_135965540.1">
    <property type="nucleotide sequence ID" value="NZ_SRXT01000009.1"/>
</dbReference>
<comment type="caution">
    <text evidence="1">The sequence shown here is derived from an EMBL/GenBank/DDBJ whole genome shotgun (WGS) entry which is preliminary data.</text>
</comment>